<feature type="domain" description="EGF-like" evidence="3">
    <location>
        <begin position="237"/>
        <end position="279"/>
    </location>
</feature>
<evidence type="ECO:0000259" key="3">
    <source>
        <dbReference type="SMART" id="SM00181"/>
    </source>
</evidence>
<keyword evidence="1" id="KW-0245">EGF-like domain</keyword>
<organism evidence="4 5">
    <name type="scientific">Crassostrea virginica</name>
    <name type="common">Eastern oyster</name>
    <dbReference type="NCBI Taxonomy" id="6565"/>
    <lineage>
        <taxon>Eukaryota</taxon>
        <taxon>Metazoa</taxon>
        <taxon>Spiralia</taxon>
        <taxon>Lophotrochozoa</taxon>
        <taxon>Mollusca</taxon>
        <taxon>Bivalvia</taxon>
        <taxon>Autobranchia</taxon>
        <taxon>Pteriomorphia</taxon>
        <taxon>Ostreida</taxon>
        <taxon>Ostreoidea</taxon>
        <taxon>Ostreidae</taxon>
        <taxon>Crassostrea</taxon>
    </lineage>
</organism>
<dbReference type="InterPro" id="IPR042635">
    <property type="entry name" value="MEGF10/SREC1/2-like"/>
</dbReference>
<gene>
    <name evidence="5" type="primary">LOC111112926</name>
</gene>
<reference evidence="5" key="1">
    <citation type="submission" date="2025-08" db="UniProtKB">
        <authorList>
            <consortium name="RefSeq"/>
        </authorList>
    </citation>
    <scope>IDENTIFICATION</scope>
    <source>
        <tissue evidence="5">Whole sample</tissue>
    </source>
</reference>
<dbReference type="PANTHER" id="PTHR24043:SF8">
    <property type="entry name" value="EGF-LIKE DOMAIN-CONTAINING PROTEIN"/>
    <property type="match status" value="1"/>
</dbReference>
<dbReference type="GeneID" id="111112926"/>
<dbReference type="GO" id="GO:0005044">
    <property type="term" value="F:scavenger receptor activity"/>
    <property type="evidence" value="ECO:0007669"/>
    <property type="project" value="InterPro"/>
</dbReference>
<dbReference type="SMART" id="SM00181">
    <property type="entry name" value="EGF"/>
    <property type="match status" value="4"/>
</dbReference>
<keyword evidence="2" id="KW-1133">Transmembrane helix</keyword>
<dbReference type="PANTHER" id="PTHR24043">
    <property type="entry name" value="SCAVENGER RECEPTOR CLASS F"/>
    <property type="match status" value="1"/>
</dbReference>
<sequence>MRVSCMFYICRHVVCIVYTSNGDFRNLKLRFQTMKKMWTEFCVLSLLVPCASGFVNLAHTPAQTLQGTASMSQPPQNPAWSADKAVDGDTDQEVLTTCAVMDYSKNYKAVWWKVRLGRRFNVAYLEVYFRSSTITRASGFYFYSFDSTEVFDPNSPNPNNLVYHNDPMSGCPASLQNITVNRLAQEIVFINKRPPDYRSNCAHDNWDITTVDICEVKVMGCDTHRYSYDCTTICDNKCKLQQCDAFNGSCIYGCTEANALTIDCVVCQDGLYISNKVCKPCQGHCKDGAPCNKSTGRCDNGCSNHWTGTFCETCPSGYYGGDCNNVCGKCAGDDVCDNQSGDCPGECLGNLQKPKCNVCKPGFYNSTTNCLSRCGHCKDNVTCEKESGYCSNGCGPYFKDPYCQECQDGFYGITCNVTCGNCKDGQPCDRDTGECMNGCDSYVKPPLCKEIISSKLPEKRCTDDSTSFSWSYVVIGILGILLAIAVAFIVYLKRQRPVVQHDKQKTSTQNYDNLTVLKENHQYATMNSETNDSHYQELQETAS</sequence>
<dbReference type="InterPro" id="IPR000742">
    <property type="entry name" value="EGF"/>
</dbReference>
<dbReference type="InterPro" id="IPR008979">
    <property type="entry name" value="Galactose-bd-like_sf"/>
</dbReference>
<feature type="domain" description="EGF-like" evidence="3">
    <location>
        <begin position="335"/>
        <end position="371"/>
    </location>
</feature>
<proteinExistence type="predicted"/>
<keyword evidence="2" id="KW-0812">Transmembrane</keyword>
<dbReference type="RefSeq" id="XP_022306521.1">
    <property type="nucleotide sequence ID" value="XM_022450813.1"/>
</dbReference>
<dbReference type="OrthoDB" id="6159857at2759"/>
<evidence type="ECO:0000256" key="2">
    <source>
        <dbReference type="SAM" id="Phobius"/>
    </source>
</evidence>
<dbReference type="SUPFAM" id="SSF49785">
    <property type="entry name" value="Galactose-binding domain-like"/>
    <property type="match status" value="1"/>
</dbReference>
<dbReference type="Proteomes" id="UP000694844">
    <property type="component" value="Chromosome 9"/>
</dbReference>
<dbReference type="KEGG" id="cvn:111112926"/>
<keyword evidence="4" id="KW-1185">Reference proteome</keyword>
<feature type="domain" description="EGF-like" evidence="3">
    <location>
        <begin position="382"/>
        <end position="416"/>
    </location>
</feature>
<feature type="domain" description="EGF-like" evidence="3">
    <location>
        <begin position="290"/>
        <end position="324"/>
    </location>
</feature>
<evidence type="ECO:0000313" key="4">
    <source>
        <dbReference type="Proteomes" id="UP000694844"/>
    </source>
</evidence>
<evidence type="ECO:0000313" key="5">
    <source>
        <dbReference type="RefSeq" id="XP_022306521.1"/>
    </source>
</evidence>
<name>A0A8B8BUE2_CRAVI</name>
<accession>A0A8B8BUE2</accession>
<feature type="transmembrane region" description="Helical" evidence="2">
    <location>
        <begin position="470"/>
        <end position="492"/>
    </location>
</feature>
<keyword evidence="2" id="KW-0472">Membrane</keyword>
<protein>
    <submittedName>
        <fullName evidence="5">Usherin-like isoform X1</fullName>
    </submittedName>
</protein>
<dbReference type="Gene3D" id="2.170.300.10">
    <property type="entry name" value="Tie2 ligand-binding domain superfamily"/>
    <property type="match status" value="1"/>
</dbReference>
<dbReference type="AlphaFoldDB" id="A0A8B8BUE2"/>
<evidence type="ECO:0000256" key="1">
    <source>
        <dbReference type="ARBA" id="ARBA00022536"/>
    </source>
</evidence>
<dbReference type="Gene3D" id="2.60.120.260">
    <property type="entry name" value="Galactose-binding domain-like"/>
    <property type="match status" value="1"/>
</dbReference>